<feature type="domain" description="PAS" evidence="4">
    <location>
        <begin position="160"/>
        <end position="204"/>
    </location>
</feature>
<evidence type="ECO:0000256" key="2">
    <source>
        <dbReference type="PROSITE-ProRule" id="PRU00169"/>
    </source>
</evidence>
<comment type="caution">
    <text evidence="5">The sequence shown here is derived from an EMBL/GenBank/DDBJ whole genome shotgun (WGS) entry which is preliminary data.</text>
</comment>
<evidence type="ECO:0000259" key="3">
    <source>
        <dbReference type="PROSITE" id="PS50110"/>
    </source>
</evidence>
<dbReference type="SUPFAM" id="SSF52172">
    <property type="entry name" value="CheY-like"/>
    <property type="match status" value="1"/>
</dbReference>
<dbReference type="NCBIfam" id="TIGR00229">
    <property type="entry name" value="sensory_box"/>
    <property type="match status" value="1"/>
</dbReference>
<reference evidence="5 6" key="1">
    <citation type="journal article" date="2016" name="Sci. Rep.">
        <title>Metabolic traits of an uncultured archaeal lineage -MSBL1- from brine pools of the Red Sea.</title>
        <authorList>
            <person name="Mwirichia R."/>
            <person name="Alam I."/>
            <person name="Rashid M."/>
            <person name="Vinu M."/>
            <person name="Ba-Alawi W."/>
            <person name="Anthony Kamau A."/>
            <person name="Kamanda Ngugi D."/>
            <person name="Goker M."/>
            <person name="Klenk H.P."/>
            <person name="Bajic V."/>
            <person name="Stingl U."/>
        </authorList>
    </citation>
    <scope>NUCLEOTIDE SEQUENCE [LARGE SCALE GENOMIC DNA]</scope>
    <source>
        <strain evidence="5">SCGC-AAA382N08</strain>
    </source>
</reference>
<dbReference type="PANTHER" id="PTHR44591">
    <property type="entry name" value="STRESS RESPONSE REGULATOR PROTEIN 1"/>
    <property type="match status" value="1"/>
</dbReference>
<dbReference type="SMART" id="SM00091">
    <property type="entry name" value="PAS"/>
    <property type="match status" value="1"/>
</dbReference>
<dbReference type="CDD" id="cd00156">
    <property type="entry name" value="REC"/>
    <property type="match status" value="1"/>
</dbReference>
<sequence>MKILLVDDEPDFLEQTKLFLEREDERFNVSSAISAVEALDMLKKGNYDIIISDYQMPKMDGIDFLETLRKEKSRDLPFILFTGKGREEVAMKALNLGADRYLQKGGDVKSQYGVLTQAIIQEAEHWFTKKRLSSSEKKYKDLTEKALVGVYIMQNDVFKYVNPKFCDIFEYEREELIDKEYLELVAQEDRELVKNGVSKRERGKGEKTQYKFKGLKSTGETVTIQVLSVPSEYNGKPSVQGTLIKPCESSEKMA</sequence>
<keyword evidence="1 2" id="KW-0597">Phosphoprotein</keyword>
<evidence type="ECO:0000313" key="6">
    <source>
        <dbReference type="Proteomes" id="UP000070175"/>
    </source>
</evidence>
<evidence type="ECO:0008006" key="7">
    <source>
        <dbReference type="Google" id="ProtNLM"/>
    </source>
</evidence>
<gene>
    <name evidence="5" type="ORF">AKJ56_02040</name>
</gene>
<dbReference type="InterPro" id="IPR000014">
    <property type="entry name" value="PAS"/>
</dbReference>
<dbReference type="GO" id="GO:0000160">
    <property type="term" value="P:phosphorelay signal transduction system"/>
    <property type="evidence" value="ECO:0007669"/>
    <property type="project" value="InterPro"/>
</dbReference>
<dbReference type="GO" id="GO:0006355">
    <property type="term" value="P:regulation of DNA-templated transcription"/>
    <property type="evidence" value="ECO:0007669"/>
    <property type="project" value="InterPro"/>
</dbReference>
<organism evidence="5 6">
    <name type="scientific">candidate division MSBL1 archaeon SCGC-AAA382N08</name>
    <dbReference type="NCBI Taxonomy" id="1698285"/>
    <lineage>
        <taxon>Archaea</taxon>
        <taxon>Methanobacteriati</taxon>
        <taxon>Methanobacteriota</taxon>
        <taxon>candidate division MSBL1</taxon>
    </lineage>
</organism>
<dbReference type="Proteomes" id="UP000070175">
    <property type="component" value="Unassembled WGS sequence"/>
</dbReference>
<proteinExistence type="predicted"/>
<dbReference type="InterPro" id="IPR001789">
    <property type="entry name" value="Sig_transdc_resp-reg_receiver"/>
</dbReference>
<evidence type="ECO:0000256" key="1">
    <source>
        <dbReference type="ARBA" id="ARBA00022553"/>
    </source>
</evidence>
<feature type="modified residue" description="4-aspartylphosphate" evidence="2">
    <location>
        <position position="53"/>
    </location>
</feature>
<dbReference type="Pfam" id="PF00072">
    <property type="entry name" value="Response_reg"/>
    <property type="match status" value="1"/>
</dbReference>
<evidence type="ECO:0000259" key="4">
    <source>
        <dbReference type="PROSITE" id="PS50112"/>
    </source>
</evidence>
<keyword evidence="6" id="KW-1185">Reference proteome</keyword>
<dbReference type="Pfam" id="PF00989">
    <property type="entry name" value="PAS"/>
    <property type="match status" value="1"/>
</dbReference>
<dbReference type="InterPro" id="IPR050595">
    <property type="entry name" value="Bact_response_regulator"/>
</dbReference>
<dbReference type="PROSITE" id="PS50110">
    <property type="entry name" value="RESPONSE_REGULATORY"/>
    <property type="match status" value="1"/>
</dbReference>
<feature type="domain" description="Response regulatory" evidence="3">
    <location>
        <begin position="2"/>
        <end position="119"/>
    </location>
</feature>
<dbReference type="PROSITE" id="PS50112">
    <property type="entry name" value="PAS"/>
    <property type="match status" value="1"/>
</dbReference>
<evidence type="ECO:0000313" key="5">
    <source>
        <dbReference type="EMBL" id="KXB07983.1"/>
    </source>
</evidence>
<dbReference type="AlphaFoldDB" id="A0A133VNJ1"/>
<dbReference type="InterPro" id="IPR013767">
    <property type="entry name" value="PAS_fold"/>
</dbReference>
<dbReference type="SUPFAM" id="SSF55785">
    <property type="entry name" value="PYP-like sensor domain (PAS domain)"/>
    <property type="match status" value="1"/>
</dbReference>
<dbReference type="Gene3D" id="3.40.50.2300">
    <property type="match status" value="1"/>
</dbReference>
<dbReference type="EMBL" id="LHYJ01000034">
    <property type="protein sequence ID" value="KXB07983.1"/>
    <property type="molecule type" value="Genomic_DNA"/>
</dbReference>
<dbReference type="InterPro" id="IPR011006">
    <property type="entry name" value="CheY-like_superfamily"/>
</dbReference>
<dbReference type="Gene3D" id="3.30.450.20">
    <property type="entry name" value="PAS domain"/>
    <property type="match status" value="1"/>
</dbReference>
<dbReference type="CDD" id="cd00130">
    <property type="entry name" value="PAS"/>
    <property type="match status" value="1"/>
</dbReference>
<dbReference type="SMART" id="SM00448">
    <property type="entry name" value="REC"/>
    <property type="match status" value="1"/>
</dbReference>
<protein>
    <recommendedName>
        <fullName evidence="7">Response regulatory domain-containing protein</fullName>
    </recommendedName>
</protein>
<name>A0A133VNJ1_9EURY</name>
<accession>A0A133VNJ1</accession>
<dbReference type="PANTHER" id="PTHR44591:SF3">
    <property type="entry name" value="RESPONSE REGULATORY DOMAIN-CONTAINING PROTEIN"/>
    <property type="match status" value="1"/>
</dbReference>
<dbReference type="InterPro" id="IPR035965">
    <property type="entry name" value="PAS-like_dom_sf"/>
</dbReference>